<dbReference type="SUPFAM" id="SSF54637">
    <property type="entry name" value="Thioesterase/thiol ester dehydrase-isomerase"/>
    <property type="match status" value="1"/>
</dbReference>
<name>A0AAV5RMJ1_STABA</name>
<sequence length="213" mass="23639">MLRKLGFTGAMFATTATGWTMGNSRLNFYEEEASTKYLLAKPEVKDYLKRLEAKGFEQIESRKSWLLESHRKYMFTQAVLTGPMRLHPEGPITLKNPETDEIVNIFHVGAELKDSDHFKSTCTTLFDECLAQAAFTKLPNHVGVTANLKLGPVQDLPNGEDIVALHALPTSSKGRKVETEGTITSLVSDKVLAKGSALLVEPKWGKYVAWLAL</sequence>
<dbReference type="EMBL" id="BTGC01000008">
    <property type="protein sequence ID" value="GMM52472.1"/>
    <property type="molecule type" value="Genomic_DNA"/>
</dbReference>
<evidence type="ECO:0000313" key="2">
    <source>
        <dbReference type="Proteomes" id="UP001362899"/>
    </source>
</evidence>
<dbReference type="PANTHER" id="PTHR47260">
    <property type="entry name" value="UPF0644 PROTEIN PB2B4.06"/>
    <property type="match status" value="1"/>
</dbReference>
<gene>
    <name evidence="1" type="ORF">DASB73_034350</name>
</gene>
<accession>A0AAV5RMJ1</accession>
<dbReference type="PANTHER" id="PTHR47260:SF4">
    <property type="entry name" value="MIOREX COMPLEX COMPONENT 3"/>
    <property type="match status" value="1"/>
</dbReference>
<dbReference type="InterPro" id="IPR052061">
    <property type="entry name" value="PTE-AB_protein"/>
</dbReference>
<protein>
    <submittedName>
        <fullName evidence="1">Mrx3 protein</fullName>
    </submittedName>
</protein>
<dbReference type="Proteomes" id="UP001362899">
    <property type="component" value="Unassembled WGS sequence"/>
</dbReference>
<dbReference type="Gene3D" id="3.10.129.10">
    <property type="entry name" value="Hotdog Thioesterase"/>
    <property type="match status" value="1"/>
</dbReference>
<proteinExistence type="predicted"/>
<reference evidence="1 2" key="1">
    <citation type="journal article" date="2023" name="Elife">
        <title>Identification of key yeast species and microbe-microbe interactions impacting larval growth of Drosophila in the wild.</title>
        <authorList>
            <person name="Mure A."/>
            <person name="Sugiura Y."/>
            <person name="Maeda R."/>
            <person name="Honda K."/>
            <person name="Sakurai N."/>
            <person name="Takahashi Y."/>
            <person name="Watada M."/>
            <person name="Katoh T."/>
            <person name="Gotoh A."/>
            <person name="Gotoh Y."/>
            <person name="Taniguchi I."/>
            <person name="Nakamura K."/>
            <person name="Hayashi T."/>
            <person name="Katayama T."/>
            <person name="Uemura T."/>
            <person name="Hattori Y."/>
        </authorList>
    </citation>
    <scope>NUCLEOTIDE SEQUENCE [LARGE SCALE GENOMIC DNA]</scope>
    <source>
        <strain evidence="1 2">SB-73</strain>
    </source>
</reference>
<comment type="caution">
    <text evidence="1">The sequence shown here is derived from an EMBL/GenBank/DDBJ whole genome shotgun (WGS) entry which is preliminary data.</text>
</comment>
<evidence type="ECO:0000313" key="1">
    <source>
        <dbReference type="EMBL" id="GMM52472.1"/>
    </source>
</evidence>
<organism evidence="1 2">
    <name type="scientific">Starmerella bacillaris</name>
    <name type="common">Yeast</name>
    <name type="synonym">Candida zemplinina</name>
    <dbReference type="NCBI Taxonomy" id="1247836"/>
    <lineage>
        <taxon>Eukaryota</taxon>
        <taxon>Fungi</taxon>
        <taxon>Dikarya</taxon>
        <taxon>Ascomycota</taxon>
        <taxon>Saccharomycotina</taxon>
        <taxon>Dipodascomycetes</taxon>
        <taxon>Dipodascales</taxon>
        <taxon>Trichomonascaceae</taxon>
        <taxon>Starmerella</taxon>
    </lineage>
</organism>
<dbReference type="AlphaFoldDB" id="A0AAV5RMJ1"/>
<keyword evidence="2" id="KW-1185">Reference proteome</keyword>
<dbReference type="InterPro" id="IPR029069">
    <property type="entry name" value="HotDog_dom_sf"/>
</dbReference>